<organism evidence="1 2">
    <name type="scientific">Violaceomyces palustris</name>
    <dbReference type="NCBI Taxonomy" id="1673888"/>
    <lineage>
        <taxon>Eukaryota</taxon>
        <taxon>Fungi</taxon>
        <taxon>Dikarya</taxon>
        <taxon>Basidiomycota</taxon>
        <taxon>Ustilaginomycotina</taxon>
        <taxon>Ustilaginomycetes</taxon>
        <taxon>Violaceomycetales</taxon>
        <taxon>Violaceomycetaceae</taxon>
        <taxon>Violaceomyces</taxon>
    </lineage>
</organism>
<evidence type="ECO:0000313" key="1">
    <source>
        <dbReference type="EMBL" id="PWN53535.1"/>
    </source>
</evidence>
<keyword evidence="2" id="KW-1185">Reference proteome</keyword>
<protein>
    <submittedName>
        <fullName evidence="1">DNA/RNA polymerase</fullName>
    </submittedName>
</protein>
<accession>A0ACD0P676</accession>
<evidence type="ECO:0000313" key="2">
    <source>
        <dbReference type="Proteomes" id="UP000245626"/>
    </source>
</evidence>
<gene>
    <name evidence="1" type="ORF">IE53DRAFT_383965</name>
</gene>
<proteinExistence type="predicted"/>
<sequence>MQTSKRRKYYHEPPSGDLGSKGSNPFTVGEEDSIRSDLEASVFLDRMATSSVRRQEREVNQQRGARDDDGLNDRPSREKFSDLVCLDRSPPPRRQSLDSIPPHQKRIILSLDLDAFYVAASRKRDPSLQGLPIGIKQKGILATVSYEARKMGVEKLSSVSRALTKCPDLVLVDGEDLSYFRHLSREVWRLVKGLLGGCGDSDLGKIQPGSKQEGEEEGNPLPFHGCKVEKLGMDELFCDVTDLIDLNYSHPEEEEEEGQGFKGGKGRGRKRFFRLFGEKAEVLKPQLQAPGKRFRERRGFLYDAGQAYVGHRLPADPNHDLLNPADHQADAYTERLHLATHLANHIRTRLSEEVGLTCSAGVAHSKMLAKLVGNMNKPNQQTCLVPSSNSPSTPPLDDEGGGGKMMHAAEAKVRDAEVKRLIDPMPLRSLNGFGSASIVKIMDSIQGGWSNKTAERIKTDNLTISNVRRSSSLPSFVEMFGSNLGTRLWGYLQGRDEEEVQDSPEFPLQISVEDSYRNLLGKGILNQLELLSESLLKRLEFELCEEEDQRPDFSSYGREDHLGGGGGGGRGGMLVEKRRRRGRMVIETLGGDKVRSYREEDEEDEEDVVGSSSSSSSPISEERWNPSRKGEGGSQGRKPPTWRRYPRSIRLSIRKGWNNRVSKQAKMPVGIFDLEGQGRSRKQRSRLIYLVCVELLRNLMMGLGMDVSFLGRKRDPTHSETEPSNPLEDLGSSSNQTEAREEEEQGLNLINIAALQLVETRPPREILGFFLQTKKDLEPKTEVRDPRSEDQVPKPPSSPRGDPTKVWQTFVLPDLIPCRECGSPVPVWFQHDHRAFPEFGHDPESPWSYLFFRHQHHHR</sequence>
<dbReference type="EMBL" id="KZ819721">
    <property type="protein sequence ID" value="PWN53535.1"/>
    <property type="molecule type" value="Genomic_DNA"/>
</dbReference>
<reference evidence="1 2" key="1">
    <citation type="journal article" date="2018" name="Mol. Biol. Evol.">
        <title>Broad Genomic Sampling Reveals a Smut Pathogenic Ancestry of the Fungal Clade Ustilaginomycotina.</title>
        <authorList>
            <person name="Kijpornyongpan T."/>
            <person name="Mondo S.J."/>
            <person name="Barry K."/>
            <person name="Sandor L."/>
            <person name="Lee J."/>
            <person name="Lipzen A."/>
            <person name="Pangilinan J."/>
            <person name="LaButti K."/>
            <person name="Hainaut M."/>
            <person name="Henrissat B."/>
            <person name="Grigoriev I.V."/>
            <person name="Spatafora J.W."/>
            <person name="Aime M.C."/>
        </authorList>
    </citation>
    <scope>NUCLEOTIDE SEQUENCE [LARGE SCALE GENOMIC DNA]</scope>
    <source>
        <strain evidence="1 2">SA 807</strain>
    </source>
</reference>
<name>A0ACD0P676_9BASI</name>
<dbReference type="Proteomes" id="UP000245626">
    <property type="component" value="Unassembled WGS sequence"/>
</dbReference>